<evidence type="ECO:0000256" key="1">
    <source>
        <dbReference type="SAM" id="Phobius"/>
    </source>
</evidence>
<keyword evidence="1" id="KW-1133">Transmembrane helix</keyword>
<keyword evidence="1" id="KW-0812">Transmembrane</keyword>
<comment type="caution">
    <text evidence="2">The sequence shown here is derived from an EMBL/GenBank/DDBJ whole genome shotgun (WGS) entry which is preliminary data.</text>
</comment>
<gene>
    <name evidence="2" type="ORF">BC792_12338</name>
</gene>
<accession>A0A5S5D4Q5</accession>
<evidence type="ECO:0000313" key="2">
    <source>
        <dbReference type="EMBL" id="TYP90940.1"/>
    </source>
</evidence>
<name>A0A5S5D4Q5_9SPHI</name>
<dbReference type="EMBL" id="VNHX01000023">
    <property type="protein sequence ID" value="TYP90940.1"/>
    <property type="molecule type" value="Genomic_DNA"/>
</dbReference>
<feature type="transmembrane region" description="Helical" evidence="1">
    <location>
        <begin position="47"/>
        <end position="68"/>
    </location>
</feature>
<proteinExistence type="predicted"/>
<dbReference type="Proteomes" id="UP000325105">
    <property type="component" value="Unassembled WGS sequence"/>
</dbReference>
<keyword evidence="3" id="KW-1185">Reference proteome</keyword>
<sequence length="89" mass="10591">MSLWLGSLYYRYNRMVSRWIHYGRQGHQQPIAGGLKKGRYRNAYRPFFFYFSLSLSLRVADFAVFLSVKKIDNQSDQQPDAEAFPAFEW</sequence>
<organism evidence="2 3">
    <name type="scientific">Sphingobacterium allocomposti</name>
    <dbReference type="NCBI Taxonomy" id="415956"/>
    <lineage>
        <taxon>Bacteria</taxon>
        <taxon>Pseudomonadati</taxon>
        <taxon>Bacteroidota</taxon>
        <taxon>Sphingobacteriia</taxon>
        <taxon>Sphingobacteriales</taxon>
        <taxon>Sphingobacteriaceae</taxon>
        <taxon>Sphingobacterium</taxon>
    </lineage>
</organism>
<keyword evidence="1" id="KW-0472">Membrane</keyword>
<protein>
    <submittedName>
        <fullName evidence="2">Uncharacterized protein</fullName>
    </submittedName>
</protein>
<reference evidence="2 3" key="1">
    <citation type="submission" date="2019-07" db="EMBL/GenBank/DDBJ databases">
        <title>Genomic Encyclopedia of Archaeal and Bacterial Type Strains, Phase II (KMG-II): from individual species to whole genera.</title>
        <authorList>
            <person name="Goeker M."/>
        </authorList>
    </citation>
    <scope>NUCLEOTIDE SEQUENCE [LARGE SCALE GENOMIC DNA]</scope>
    <source>
        <strain evidence="2 3">DSM 18850</strain>
    </source>
</reference>
<evidence type="ECO:0000313" key="3">
    <source>
        <dbReference type="Proteomes" id="UP000325105"/>
    </source>
</evidence>
<dbReference type="AlphaFoldDB" id="A0A5S5D4Q5"/>